<protein>
    <submittedName>
        <fullName evidence="5">Beta-galactosidase</fullName>
    </submittedName>
</protein>
<name>A0A9X2XUQ3_9BACT</name>
<dbReference type="PRINTS" id="PR00742">
    <property type="entry name" value="GLHYDRLASE35"/>
</dbReference>
<evidence type="ECO:0000313" key="5">
    <source>
        <dbReference type="EMBL" id="MCU7549240.1"/>
    </source>
</evidence>
<dbReference type="InterPro" id="IPR001944">
    <property type="entry name" value="Glycoside_Hdrlase_35"/>
</dbReference>
<reference evidence="5" key="1">
    <citation type="submission" date="2022-09" db="EMBL/GenBank/DDBJ databases">
        <authorList>
            <person name="Yuan C."/>
            <person name="Ke Z."/>
        </authorList>
    </citation>
    <scope>NUCLEOTIDE SEQUENCE</scope>
    <source>
        <strain evidence="5">LB-8</strain>
    </source>
</reference>
<dbReference type="InterPro" id="IPR031330">
    <property type="entry name" value="Gly_Hdrlase_35_cat"/>
</dbReference>
<feature type="signal peptide" evidence="3">
    <location>
        <begin position="1"/>
        <end position="26"/>
    </location>
</feature>
<feature type="domain" description="Glycoside hydrolase 35 catalytic" evidence="4">
    <location>
        <begin position="68"/>
        <end position="407"/>
    </location>
</feature>
<evidence type="ECO:0000259" key="4">
    <source>
        <dbReference type="Pfam" id="PF01301"/>
    </source>
</evidence>
<dbReference type="GO" id="GO:0004553">
    <property type="term" value="F:hydrolase activity, hydrolyzing O-glycosyl compounds"/>
    <property type="evidence" value="ECO:0007669"/>
    <property type="project" value="InterPro"/>
</dbReference>
<evidence type="ECO:0000256" key="1">
    <source>
        <dbReference type="ARBA" id="ARBA00009809"/>
    </source>
</evidence>
<dbReference type="Gene3D" id="3.20.20.80">
    <property type="entry name" value="Glycosidases"/>
    <property type="match status" value="1"/>
</dbReference>
<gene>
    <name evidence="5" type="ORF">OCK74_08940</name>
</gene>
<dbReference type="Proteomes" id="UP001155483">
    <property type="component" value="Unassembled WGS sequence"/>
</dbReference>
<keyword evidence="3" id="KW-0732">Signal</keyword>
<dbReference type="GO" id="GO:0005975">
    <property type="term" value="P:carbohydrate metabolic process"/>
    <property type="evidence" value="ECO:0007669"/>
    <property type="project" value="InterPro"/>
</dbReference>
<evidence type="ECO:0000313" key="6">
    <source>
        <dbReference type="Proteomes" id="UP001155483"/>
    </source>
</evidence>
<accession>A0A9X2XUQ3</accession>
<keyword evidence="6" id="KW-1185">Reference proteome</keyword>
<dbReference type="RefSeq" id="WP_279296685.1">
    <property type="nucleotide sequence ID" value="NZ_JAOTIF010000005.1"/>
</dbReference>
<reference evidence="5" key="2">
    <citation type="submission" date="2023-04" db="EMBL/GenBank/DDBJ databases">
        <title>Paracnuella aquatica gen. nov., sp. nov., a member of the family Chitinophagaceae isolated from a hot spring.</title>
        <authorList>
            <person name="Wang C."/>
        </authorList>
    </citation>
    <scope>NUCLEOTIDE SEQUENCE</scope>
    <source>
        <strain evidence="5">LB-8</strain>
    </source>
</reference>
<dbReference type="SUPFAM" id="SSF51445">
    <property type="entry name" value="(Trans)glycosidases"/>
    <property type="match status" value="1"/>
</dbReference>
<comment type="similarity">
    <text evidence="1 2">Belongs to the glycosyl hydrolase 35 family.</text>
</comment>
<organism evidence="5 6">
    <name type="scientific">Paraflavisolibacter caeni</name>
    <dbReference type="NCBI Taxonomy" id="2982496"/>
    <lineage>
        <taxon>Bacteria</taxon>
        <taxon>Pseudomonadati</taxon>
        <taxon>Bacteroidota</taxon>
        <taxon>Chitinophagia</taxon>
        <taxon>Chitinophagales</taxon>
        <taxon>Chitinophagaceae</taxon>
        <taxon>Paraflavisolibacter</taxon>
    </lineage>
</organism>
<feature type="chain" id="PRO_5040717725" evidence="3">
    <location>
        <begin position="27"/>
        <end position="843"/>
    </location>
</feature>
<dbReference type="EMBL" id="JAOTIF010000005">
    <property type="protein sequence ID" value="MCU7549240.1"/>
    <property type="molecule type" value="Genomic_DNA"/>
</dbReference>
<sequence>MRNINMMKSLFFLLSMLGIQCIALHAQNRLEYDIKIKSSNAAVITPKLKMGTSVRPDGESFSYTGNYLLRNGKPWFPVMGEFNYERYNAEQWEQQILAMKAGGVQVISSYIIWIFHETKEGVFDWSGNNDLNKFLALCKKHGMYVWVRIGPWVHAEIKNGGFPDWLMAKNIKLRTDDSAYLHYSDLYYKQVAKQCNGYYFKQGGPIIGLQLENELNFKNAPEYEHMKTLKKMAIRDGIDVPYYSGFAPGPDKQDEFLYTLGSYPDSPWNTTTKAFIKPVYFIKPLKADDDIGSDLLGKVDANVRNNYPLISAELGAGMQKTYHRRVDVSAADVAANIFAKLAAGLNGFGYFMFHGGMTPLDLGNNYGFQESRVSNYPNDMPLLNYDFQAPLGAMGIPAPSFSELKLMNLFAKDYGSKLTETRPYFPAKLKRSMFSTDTVQASVRTKNGAGFIFLSNYQRLVSLPAVKDFQLSLNNGTTVEMVPAKPITFPSNHYVIWPYKLEMQSVLLQYATVQPLSIVNNGGTKTFVFFRDAIAPEMVFDNTTIKKVTALKGCLWNAKSGTITCDKQEGSFYFEVMGKNGELVKVLVVTREQALQTYKIDYGNKKEALIFTEALIRQEANNQWSLEVANKDGKIEIKTYPNSDVVVKSISNGVTCKQVDAGNLFSSFIINPSVGNKPSAHFSPIVDNNIAAAQSFKDSILSVFKKSKEFNPLQPGPLYLPTFHSLPNQQLYQSNYSCKPSAGVVDWEVTVNYDGDLMTMYQDNKLVYDQFNYNGICKFRLNYLSKNTADPILIQVLPVEKQFDIYWGSLEKTLDDQLKAKVKEIDIVPVYRYKVAIEEKMVK</sequence>
<dbReference type="AlphaFoldDB" id="A0A9X2XUQ3"/>
<dbReference type="PANTHER" id="PTHR23421">
    <property type="entry name" value="BETA-GALACTOSIDASE RELATED"/>
    <property type="match status" value="1"/>
</dbReference>
<dbReference type="InterPro" id="IPR017853">
    <property type="entry name" value="GH"/>
</dbReference>
<evidence type="ECO:0000256" key="3">
    <source>
        <dbReference type="SAM" id="SignalP"/>
    </source>
</evidence>
<dbReference type="Pfam" id="PF01301">
    <property type="entry name" value="Glyco_hydro_35"/>
    <property type="match status" value="1"/>
</dbReference>
<evidence type="ECO:0000256" key="2">
    <source>
        <dbReference type="RuleBase" id="RU003679"/>
    </source>
</evidence>
<proteinExistence type="inferred from homology"/>
<comment type="caution">
    <text evidence="5">The sequence shown here is derived from an EMBL/GenBank/DDBJ whole genome shotgun (WGS) entry which is preliminary data.</text>
</comment>